<dbReference type="InterPro" id="IPR013221">
    <property type="entry name" value="Mur_ligase_cen"/>
</dbReference>
<evidence type="ECO:0000256" key="2">
    <source>
        <dbReference type="ARBA" id="ARBA00022618"/>
    </source>
</evidence>
<keyword evidence="1" id="KW-0436">Ligase</keyword>
<evidence type="ECO:0000256" key="4">
    <source>
        <dbReference type="ARBA" id="ARBA00022840"/>
    </source>
</evidence>
<protein>
    <recommendedName>
        <fullName evidence="15">UDP-N-acetylmuramate--L-alanine ligase</fullName>
    </recommendedName>
</protein>
<dbReference type="SUPFAM" id="SSF53623">
    <property type="entry name" value="MurD-like peptide ligases, catalytic domain"/>
    <property type="match status" value="1"/>
</dbReference>
<evidence type="ECO:0000259" key="11">
    <source>
        <dbReference type="Pfam" id="PF02875"/>
    </source>
</evidence>
<feature type="domain" description="Nucleotidyl transferase" evidence="9">
    <location>
        <begin position="7"/>
        <end position="242"/>
    </location>
</feature>
<feature type="domain" description="Mur ligase N-terminal catalytic" evidence="10">
    <location>
        <begin position="245"/>
        <end position="332"/>
    </location>
</feature>
<dbReference type="Pfam" id="PF01225">
    <property type="entry name" value="Mur_ligase"/>
    <property type="match status" value="1"/>
</dbReference>
<dbReference type="Pfam" id="PF00483">
    <property type="entry name" value="NTP_transferase"/>
    <property type="match status" value="1"/>
</dbReference>
<dbReference type="Proteomes" id="UP000177039">
    <property type="component" value="Unassembled WGS sequence"/>
</dbReference>
<gene>
    <name evidence="13" type="ORF">A3B54_05350</name>
</gene>
<dbReference type="InterPro" id="IPR004101">
    <property type="entry name" value="Mur_ligase_C"/>
</dbReference>
<dbReference type="SUPFAM" id="SSF53448">
    <property type="entry name" value="Nucleotide-diphospho-sugar transferases"/>
    <property type="match status" value="1"/>
</dbReference>
<evidence type="ECO:0000256" key="3">
    <source>
        <dbReference type="ARBA" id="ARBA00022741"/>
    </source>
</evidence>
<keyword evidence="5" id="KW-0133">Cell shape</keyword>
<organism evidence="13 14">
    <name type="scientific">Candidatus Curtissbacteria bacterium RIFCSPLOWO2_01_FULL_42_50</name>
    <dbReference type="NCBI Taxonomy" id="1797730"/>
    <lineage>
        <taxon>Bacteria</taxon>
        <taxon>Candidatus Curtissiibacteriota</taxon>
    </lineage>
</organism>
<evidence type="ECO:0000256" key="7">
    <source>
        <dbReference type="ARBA" id="ARBA00023306"/>
    </source>
</evidence>
<evidence type="ECO:0000256" key="5">
    <source>
        <dbReference type="ARBA" id="ARBA00022960"/>
    </source>
</evidence>
<evidence type="ECO:0000259" key="10">
    <source>
        <dbReference type="Pfam" id="PF01225"/>
    </source>
</evidence>
<dbReference type="GO" id="GO:0016881">
    <property type="term" value="F:acid-amino acid ligase activity"/>
    <property type="evidence" value="ECO:0007669"/>
    <property type="project" value="InterPro"/>
</dbReference>
<dbReference type="GO" id="GO:0071555">
    <property type="term" value="P:cell wall organization"/>
    <property type="evidence" value="ECO:0007669"/>
    <property type="project" value="UniProtKB-KW"/>
</dbReference>
<dbReference type="EMBL" id="MFBT01000034">
    <property type="protein sequence ID" value="OGD98579.1"/>
    <property type="molecule type" value="Genomic_DNA"/>
</dbReference>
<dbReference type="GO" id="GO:0005524">
    <property type="term" value="F:ATP binding"/>
    <property type="evidence" value="ECO:0007669"/>
    <property type="project" value="UniProtKB-KW"/>
</dbReference>
<evidence type="ECO:0000313" key="14">
    <source>
        <dbReference type="Proteomes" id="UP000177039"/>
    </source>
</evidence>
<feature type="domain" description="Mur ligase central" evidence="12">
    <location>
        <begin position="350"/>
        <end position="469"/>
    </location>
</feature>
<dbReference type="SUPFAM" id="SSF53244">
    <property type="entry name" value="MurD-like peptide ligases, peptide-binding domain"/>
    <property type="match status" value="1"/>
</dbReference>
<dbReference type="InterPro" id="IPR036615">
    <property type="entry name" value="Mur_ligase_C_dom_sf"/>
</dbReference>
<keyword evidence="2" id="KW-0132">Cell division</keyword>
<dbReference type="InterPro" id="IPR000713">
    <property type="entry name" value="Mur_ligase_N"/>
</dbReference>
<evidence type="ECO:0000313" key="13">
    <source>
        <dbReference type="EMBL" id="OGD98579.1"/>
    </source>
</evidence>
<evidence type="ECO:0000256" key="6">
    <source>
        <dbReference type="ARBA" id="ARBA00022984"/>
    </source>
</evidence>
<name>A0A1F5H3D1_9BACT</name>
<evidence type="ECO:0000259" key="12">
    <source>
        <dbReference type="Pfam" id="PF08245"/>
    </source>
</evidence>
<dbReference type="GO" id="GO:0008360">
    <property type="term" value="P:regulation of cell shape"/>
    <property type="evidence" value="ECO:0007669"/>
    <property type="project" value="UniProtKB-KW"/>
</dbReference>
<dbReference type="GO" id="GO:0009252">
    <property type="term" value="P:peptidoglycan biosynthetic process"/>
    <property type="evidence" value="ECO:0007669"/>
    <property type="project" value="UniProtKB-KW"/>
</dbReference>
<keyword evidence="6" id="KW-0573">Peptidoglycan synthesis</keyword>
<evidence type="ECO:0008006" key="15">
    <source>
        <dbReference type="Google" id="ProtNLM"/>
    </source>
</evidence>
<keyword evidence="4" id="KW-0067">ATP-binding</keyword>
<dbReference type="InterPro" id="IPR050061">
    <property type="entry name" value="MurCDEF_pg_biosynth"/>
</dbReference>
<keyword evidence="7" id="KW-0131">Cell cycle</keyword>
<dbReference type="PANTHER" id="PTHR43445">
    <property type="entry name" value="UDP-N-ACETYLMURAMATE--L-ALANINE LIGASE-RELATED"/>
    <property type="match status" value="1"/>
</dbReference>
<dbReference type="AlphaFoldDB" id="A0A1F5H3D1"/>
<dbReference type="Gene3D" id="3.40.1190.10">
    <property type="entry name" value="Mur-like, catalytic domain"/>
    <property type="match status" value="1"/>
</dbReference>
<reference evidence="13 14" key="1">
    <citation type="journal article" date="2016" name="Nat. Commun.">
        <title>Thousands of microbial genomes shed light on interconnected biogeochemical processes in an aquifer system.</title>
        <authorList>
            <person name="Anantharaman K."/>
            <person name="Brown C.T."/>
            <person name="Hug L.A."/>
            <person name="Sharon I."/>
            <person name="Castelle C.J."/>
            <person name="Probst A.J."/>
            <person name="Thomas B.C."/>
            <person name="Singh A."/>
            <person name="Wilkins M.J."/>
            <person name="Karaoz U."/>
            <person name="Brodie E.L."/>
            <person name="Williams K.H."/>
            <person name="Hubbard S.S."/>
            <person name="Banfield J.F."/>
        </authorList>
    </citation>
    <scope>NUCLEOTIDE SEQUENCE [LARGE SCALE GENOMIC DNA]</scope>
</reference>
<dbReference type="InterPro" id="IPR029044">
    <property type="entry name" value="Nucleotide-diphossugar_trans"/>
</dbReference>
<dbReference type="Gene3D" id="3.90.550.10">
    <property type="entry name" value="Spore Coat Polysaccharide Biosynthesis Protein SpsA, Chain A"/>
    <property type="match status" value="1"/>
</dbReference>
<evidence type="ECO:0000256" key="8">
    <source>
        <dbReference type="ARBA" id="ARBA00023316"/>
    </source>
</evidence>
<accession>A0A1F5H3D1</accession>
<dbReference type="Pfam" id="PF02875">
    <property type="entry name" value="Mur_ligase_C"/>
    <property type="match status" value="1"/>
</dbReference>
<dbReference type="InterPro" id="IPR036565">
    <property type="entry name" value="Mur-like_cat_sf"/>
</dbReference>
<proteinExistence type="predicted"/>
<keyword evidence="3" id="KW-0547">Nucleotide-binding</keyword>
<dbReference type="SUPFAM" id="SSF51984">
    <property type="entry name" value="MurCD N-terminal domain"/>
    <property type="match status" value="1"/>
</dbReference>
<evidence type="ECO:0000259" key="9">
    <source>
        <dbReference type="Pfam" id="PF00483"/>
    </source>
</evidence>
<dbReference type="GO" id="GO:0051301">
    <property type="term" value="P:cell division"/>
    <property type="evidence" value="ECO:0007669"/>
    <property type="project" value="UniProtKB-KW"/>
</dbReference>
<dbReference type="InterPro" id="IPR005835">
    <property type="entry name" value="NTP_transferase_dom"/>
</dbReference>
<dbReference type="Gene3D" id="3.90.190.20">
    <property type="entry name" value="Mur ligase, C-terminal domain"/>
    <property type="match status" value="1"/>
</dbReference>
<comment type="caution">
    <text evidence="13">The sequence shown here is derived from an EMBL/GenBank/DDBJ whole genome shotgun (WGS) entry which is preliminary data.</text>
</comment>
<feature type="domain" description="Mur ligase C-terminal" evidence="11">
    <location>
        <begin position="525"/>
        <end position="654"/>
    </location>
</feature>
<dbReference type="Gene3D" id="3.40.50.720">
    <property type="entry name" value="NAD(P)-binding Rossmann-like Domain"/>
    <property type="match status" value="1"/>
</dbReference>
<dbReference type="Pfam" id="PF08245">
    <property type="entry name" value="Mur_ligase_M"/>
    <property type="match status" value="1"/>
</dbReference>
<sequence length="665" mass="74155">MENDFAAIVLAAGIGKRMKSSLPKVLHQIAGRPMLVRTLEVLNQARPRQVIIVASPQNIDLIKKQIGNKYGFAIQKSPLGTADAASAGLKKINPGTKTVAVIYGDDTAFYKPETIVKVFTFHQGTKSKMTFVTVKVKNPRGLGRIIRENGKLAGIIEEKDATDVQKKIREVNDGLYFFEKNWLRENISQLRPSPVTKELYLTDLITIALKNQVPAQSYELKDLHQWHSVNTPKELEAANRKVGKRIHIMGIAGAGAAATAGIAHAYGYQVTGCDLTPASLYTKNLNLKIEKGHNPKHLKNMDMLVISPAVLKFNQRNKEVLAARKIKTPTFTWQRFQGRFLQKDKFVIAIAGCYGKSTTTAMISQILTDAGLDPTCEIGANVIAWGETNYRAGKSSYYVCEADEYNNNFLNYDPDVAIILNVGWDHPDFFKSKEAVFTSYEKFIGKVKRGGTLVIPDVARLNKLASYVHPSVKVVKITDFGKLNLSIIGNFRRQNANAGLTVAEILGLDLAKARKSIENFTGLSRRLEYKGQIGKTKVYDDYAVQPYTVKVTTDVLKNRFKNKKVILVFEPHTFSRIETFFGDFVSTLKNTKVDRVLITNVYPARERGDKTQLALKLAKKIGDKAKYTGSLEETASYLKDHLIDFDAILSMGAGDSYKLYDLLKQ</sequence>
<evidence type="ECO:0000256" key="1">
    <source>
        <dbReference type="ARBA" id="ARBA00022598"/>
    </source>
</evidence>
<dbReference type="PANTHER" id="PTHR43445:SF3">
    <property type="entry name" value="UDP-N-ACETYLMURAMATE--L-ALANINE LIGASE"/>
    <property type="match status" value="1"/>
</dbReference>
<keyword evidence="8" id="KW-0961">Cell wall biogenesis/degradation</keyword>